<evidence type="ECO:0000313" key="1">
    <source>
        <dbReference type="EMBL" id="KAF4113763.1"/>
    </source>
</evidence>
<proteinExistence type="predicted"/>
<dbReference type="EMBL" id="JAAMOB010000005">
    <property type="protein sequence ID" value="KAF4113763.1"/>
    <property type="molecule type" value="Genomic_DNA"/>
</dbReference>
<dbReference type="AlphaFoldDB" id="A0A7J6D3H0"/>
<reference evidence="1 2" key="1">
    <citation type="submission" date="2020-04" db="EMBL/GenBank/DDBJ databases">
        <title>Chromosome-level genome assembly of a cyprinid fish Onychostoma macrolepis by integration of Nanopore Sequencing, Bionano and Hi-C technology.</title>
        <authorList>
            <person name="Wang D."/>
        </authorList>
    </citation>
    <scope>NUCLEOTIDE SEQUENCE [LARGE SCALE GENOMIC DNA]</scope>
    <source>
        <strain evidence="1">SWU-2019</strain>
        <tissue evidence="1">Muscle</tissue>
    </source>
</reference>
<accession>A0A7J6D3H0</accession>
<sequence>MDESDVEQSPSSAQKDLNVVTAGLKASRAGKMAHLTRRMNIVNSLMADAEYLEEVKGNMLKFSEQLVEFKSLQESYVQVLREEDKAEDLKTCRVVWDSSTDSQPTIQNQSMTLMIDYRLSSETFSFYSSFLLQSLTNSSLQSDCLLPAVSTLICDCFVQPDTELLSPEISEIWVWGSGHEKHREQLRAQEISTEKNITAVDADIFTRALRSHVLIKD</sequence>
<name>A0A7J6D3H0_9TELE</name>
<dbReference type="Proteomes" id="UP000579812">
    <property type="component" value="Unassembled WGS sequence"/>
</dbReference>
<protein>
    <submittedName>
        <fullName evidence="1">Uncharacterized protein</fullName>
    </submittedName>
</protein>
<gene>
    <name evidence="1" type="ORF">G5714_006308</name>
</gene>
<evidence type="ECO:0000313" key="2">
    <source>
        <dbReference type="Proteomes" id="UP000579812"/>
    </source>
</evidence>
<organism evidence="1 2">
    <name type="scientific">Onychostoma macrolepis</name>
    <dbReference type="NCBI Taxonomy" id="369639"/>
    <lineage>
        <taxon>Eukaryota</taxon>
        <taxon>Metazoa</taxon>
        <taxon>Chordata</taxon>
        <taxon>Craniata</taxon>
        <taxon>Vertebrata</taxon>
        <taxon>Euteleostomi</taxon>
        <taxon>Actinopterygii</taxon>
        <taxon>Neopterygii</taxon>
        <taxon>Teleostei</taxon>
        <taxon>Ostariophysi</taxon>
        <taxon>Cypriniformes</taxon>
        <taxon>Cyprinidae</taxon>
        <taxon>Acrossocheilinae</taxon>
        <taxon>Onychostoma</taxon>
    </lineage>
</organism>
<keyword evidence="2" id="KW-1185">Reference proteome</keyword>
<comment type="caution">
    <text evidence="1">The sequence shown here is derived from an EMBL/GenBank/DDBJ whole genome shotgun (WGS) entry which is preliminary data.</text>
</comment>